<name>A0AAD9HDQ3_9PEZI</name>
<comment type="caution">
    <text evidence="2">The sequence shown here is derived from an EMBL/GenBank/DDBJ whole genome shotgun (WGS) entry which is preliminary data.</text>
</comment>
<reference evidence="2" key="1">
    <citation type="submission" date="2021-06" db="EMBL/GenBank/DDBJ databases">
        <title>Comparative genomics, transcriptomics and evolutionary studies reveal genomic signatures of adaptation to plant cell wall in hemibiotrophic fungi.</title>
        <authorList>
            <consortium name="DOE Joint Genome Institute"/>
            <person name="Baroncelli R."/>
            <person name="Diaz J.F."/>
            <person name="Benocci T."/>
            <person name="Peng M."/>
            <person name="Battaglia E."/>
            <person name="Haridas S."/>
            <person name="Andreopoulos W."/>
            <person name="Labutti K."/>
            <person name="Pangilinan J."/>
            <person name="Floch G.L."/>
            <person name="Makela M.R."/>
            <person name="Henrissat B."/>
            <person name="Grigoriev I.V."/>
            <person name="Crouch J.A."/>
            <person name="De Vries R.P."/>
            <person name="Sukno S.A."/>
            <person name="Thon M.R."/>
        </authorList>
    </citation>
    <scope>NUCLEOTIDE SEQUENCE</scope>
    <source>
        <strain evidence="2">MAFF235873</strain>
    </source>
</reference>
<sequence>MTDSQNWPSIRWLLLSTLRHTSPPGSINSAPKPSKANGEKGSWKRWRPSLVAKRRQRYRIKKGGNSDTMKARRIGKRVRNFSRTTAHGLCQTCRRQDLWSTYPARSSSRATSYITWSASSNHQRNKSDGDNDRSSSSTPETVREALWRSGVFGGTGLRGKDPTLESSFHQDDDLRDHNRAFQGSKQYVNLEKPPAIIRYTDKGVMTNDELRLPAGESEAPETSESPKPSKAVERAELQTQPVMNNTLSKNQTGCSAEMVCEINTHPKRADAATQAHFGLQSAEDIPVPAPSNFFQRIPEETSTTNDPLYTRANNIGVQSTIADRPHIEATSNSKLEEGTAAEPQNKEARKMESAMFGVSWTPPSASESRQTGHLLAQDSTLFYQPNFLENRPPTRGSNSRLRNETGCENDTISKPWTCPQTTLQGSQKKDLPRALTAQSHGSAAGLNASQFQGSESMADFMAHIRQDALWDEKHAMTHRGRADDFSVALGQHVEWSSQTRRDSGFDQLLAEPDWVSQRYFDADANGPSSGPFLETELVMQPWHYQRPSPQKSIDQTAAAYERGEMECFWRPNYFNQW</sequence>
<evidence type="ECO:0000313" key="3">
    <source>
        <dbReference type="Proteomes" id="UP001232148"/>
    </source>
</evidence>
<evidence type="ECO:0000313" key="2">
    <source>
        <dbReference type="EMBL" id="KAK2027125.1"/>
    </source>
</evidence>
<organism evidence="2 3">
    <name type="scientific">Colletotrichum zoysiae</name>
    <dbReference type="NCBI Taxonomy" id="1216348"/>
    <lineage>
        <taxon>Eukaryota</taxon>
        <taxon>Fungi</taxon>
        <taxon>Dikarya</taxon>
        <taxon>Ascomycota</taxon>
        <taxon>Pezizomycotina</taxon>
        <taxon>Sordariomycetes</taxon>
        <taxon>Hypocreomycetidae</taxon>
        <taxon>Glomerellales</taxon>
        <taxon>Glomerellaceae</taxon>
        <taxon>Colletotrichum</taxon>
        <taxon>Colletotrichum graminicola species complex</taxon>
    </lineage>
</organism>
<dbReference type="EMBL" id="MU842901">
    <property type="protein sequence ID" value="KAK2027125.1"/>
    <property type="molecule type" value="Genomic_DNA"/>
</dbReference>
<feature type="compositionally biased region" description="Polar residues" evidence="1">
    <location>
        <begin position="22"/>
        <end position="31"/>
    </location>
</feature>
<dbReference type="AlphaFoldDB" id="A0AAD9HDQ3"/>
<accession>A0AAD9HDQ3</accession>
<feature type="compositionally biased region" description="Basic and acidic residues" evidence="1">
    <location>
        <begin position="158"/>
        <end position="170"/>
    </location>
</feature>
<proteinExistence type="predicted"/>
<protein>
    <submittedName>
        <fullName evidence="2">Uncharacterized protein</fullName>
    </submittedName>
</protein>
<feature type="region of interest" description="Disordered" evidence="1">
    <location>
        <begin position="212"/>
        <end position="232"/>
    </location>
</feature>
<feature type="region of interest" description="Disordered" evidence="1">
    <location>
        <begin position="22"/>
        <end position="48"/>
    </location>
</feature>
<feature type="compositionally biased region" description="Polar residues" evidence="1">
    <location>
        <begin position="395"/>
        <end position="408"/>
    </location>
</feature>
<evidence type="ECO:0000256" key="1">
    <source>
        <dbReference type="SAM" id="MobiDB-lite"/>
    </source>
</evidence>
<gene>
    <name evidence="2" type="ORF">LX32DRAFT_453988</name>
</gene>
<dbReference type="Proteomes" id="UP001232148">
    <property type="component" value="Unassembled WGS sequence"/>
</dbReference>
<keyword evidence="3" id="KW-1185">Reference proteome</keyword>
<feature type="region of interest" description="Disordered" evidence="1">
    <location>
        <begin position="118"/>
        <end position="170"/>
    </location>
</feature>
<feature type="region of interest" description="Disordered" evidence="1">
    <location>
        <begin position="386"/>
        <end position="408"/>
    </location>
</feature>